<evidence type="ECO:0000313" key="11">
    <source>
        <dbReference type="Proteomes" id="UP000009011"/>
    </source>
</evidence>
<dbReference type="InterPro" id="IPR001404">
    <property type="entry name" value="Hsp90_fam"/>
</dbReference>
<feature type="binding site" evidence="9">
    <location>
        <position position="323"/>
    </location>
    <ligand>
        <name>ATP</name>
        <dbReference type="ChEBI" id="CHEBI:30616"/>
    </ligand>
</feature>
<comment type="function">
    <text evidence="8">Molecular chaperone. Has ATPase activity.</text>
</comment>
<accession>I6ZT08</accession>
<evidence type="ECO:0000256" key="1">
    <source>
        <dbReference type="ARBA" id="ARBA00004496"/>
    </source>
</evidence>
<dbReference type="FunFam" id="3.30.565.10:FF:000009">
    <property type="entry name" value="Molecular chaperone HtpG"/>
    <property type="match status" value="1"/>
</dbReference>
<dbReference type="CDD" id="cd16927">
    <property type="entry name" value="HATPase_Hsp90-like"/>
    <property type="match status" value="1"/>
</dbReference>
<dbReference type="PANTHER" id="PTHR11528">
    <property type="entry name" value="HEAT SHOCK PROTEIN 90 FAMILY MEMBER"/>
    <property type="match status" value="1"/>
</dbReference>
<evidence type="ECO:0000256" key="4">
    <source>
        <dbReference type="ARBA" id="ARBA00022741"/>
    </source>
</evidence>
<proteinExistence type="inferred from homology"/>
<dbReference type="GO" id="GO:0005524">
    <property type="term" value="F:ATP binding"/>
    <property type="evidence" value="ECO:0007669"/>
    <property type="project" value="UniProtKB-UniRule"/>
</dbReference>
<feature type="binding site" evidence="9">
    <location>
        <position position="85"/>
    </location>
    <ligand>
        <name>ATP</name>
        <dbReference type="ChEBI" id="CHEBI:30616"/>
    </ligand>
</feature>
<keyword evidence="5 8" id="KW-0067">ATP-binding</keyword>
<keyword evidence="6 8" id="KW-0346">Stress response</keyword>
<keyword evidence="11" id="KW-1185">Reference proteome</keyword>
<dbReference type="NCBIfam" id="NF003555">
    <property type="entry name" value="PRK05218.1"/>
    <property type="match status" value="1"/>
</dbReference>
<dbReference type="EMBL" id="CP003557">
    <property type="protein sequence ID" value="AFN75179.1"/>
    <property type="molecule type" value="Genomic_DNA"/>
</dbReference>
<dbReference type="PRINTS" id="PR00775">
    <property type="entry name" value="HEATSHOCK90"/>
</dbReference>
<dbReference type="STRING" id="1191523.MROS_1947"/>
<feature type="binding site" evidence="9">
    <location>
        <position position="99"/>
    </location>
    <ligand>
        <name>ATP</name>
        <dbReference type="ChEBI" id="CHEBI:30616"/>
    </ligand>
</feature>
<dbReference type="AlphaFoldDB" id="I6ZT08"/>
<dbReference type="InterPro" id="IPR036890">
    <property type="entry name" value="HATPase_C_sf"/>
</dbReference>
<dbReference type="InterPro" id="IPR037196">
    <property type="entry name" value="HSP90_C"/>
</dbReference>
<comment type="subunit">
    <text evidence="8">Homodimer.</text>
</comment>
<dbReference type="GO" id="GO:0016887">
    <property type="term" value="F:ATP hydrolysis activity"/>
    <property type="evidence" value="ECO:0007669"/>
    <property type="project" value="InterPro"/>
</dbReference>
<evidence type="ECO:0000256" key="7">
    <source>
        <dbReference type="ARBA" id="ARBA00023186"/>
    </source>
</evidence>
<feature type="binding site" evidence="9">
    <location>
        <position position="93"/>
    </location>
    <ligand>
        <name>ATP</name>
        <dbReference type="ChEBI" id="CHEBI:30616"/>
    </ligand>
</feature>
<keyword evidence="3 8" id="KW-0963">Cytoplasm</keyword>
<dbReference type="Gene3D" id="3.30.565.10">
    <property type="entry name" value="Histidine kinase-like ATPase, C-terminal domain"/>
    <property type="match status" value="1"/>
</dbReference>
<evidence type="ECO:0000256" key="6">
    <source>
        <dbReference type="ARBA" id="ARBA00023016"/>
    </source>
</evidence>
<dbReference type="Gene3D" id="1.20.120.790">
    <property type="entry name" value="Heat shock protein 90, C-terminal domain"/>
    <property type="match status" value="1"/>
</dbReference>
<comment type="caution">
    <text evidence="8">Lacks conserved residue(s) required for the propagation of feature annotation.</text>
</comment>
<evidence type="ECO:0000256" key="2">
    <source>
        <dbReference type="ARBA" id="ARBA00008239"/>
    </source>
</evidence>
<gene>
    <name evidence="8" type="primary">htpG</name>
    <name evidence="10" type="ordered locus">MROS_1947</name>
</gene>
<dbReference type="KEGG" id="mro:MROS_1947"/>
<dbReference type="PIRSF" id="PIRSF002583">
    <property type="entry name" value="Hsp90"/>
    <property type="match status" value="1"/>
</dbReference>
<dbReference type="HOGENOM" id="CLU_006684_3_0_10"/>
<dbReference type="SUPFAM" id="SSF55874">
    <property type="entry name" value="ATPase domain of HSP90 chaperone/DNA topoisomerase II/histidine kinase"/>
    <property type="match status" value="1"/>
</dbReference>
<dbReference type="SUPFAM" id="SSF110942">
    <property type="entry name" value="HSP90 C-terminal domain"/>
    <property type="match status" value="1"/>
</dbReference>
<dbReference type="HAMAP" id="MF_00505">
    <property type="entry name" value="HSP90"/>
    <property type="match status" value="1"/>
</dbReference>
<feature type="region of interest" description="C" evidence="8">
    <location>
        <begin position="547"/>
        <end position="636"/>
    </location>
</feature>
<feature type="binding site" evidence="9">
    <location>
        <begin position="100"/>
        <end position="101"/>
    </location>
    <ligand>
        <name>ATP</name>
        <dbReference type="ChEBI" id="CHEBI:30616"/>
    </ligand>
</feature>
<feature type="binding site" evidence="9">
    <location>
        <position position="34"/>
    </location>
    <ligand>
        <name>ATP</name>
        <dbReference type="ChEBI" id="CHEBI:30616"/>
    </ligand>
</feature>
<dbReference type="PATRIC" id="fig|1191523.3.peg.2059"/>
<dbReference type="Pfam" id="PF13589">
    <property type="entry name" value="HATPase_c_3"/>
    <property type="match status" value="1"/>
</dbReference>
<dbReference type="Gene3D" id="3.40.50.11260">
    <property type="match status" value="1"/>
</dbReference>
<feature type="binding site" evidence="9">
    <location>
        <position position="173"/>
    </location>
    <ligand>
        <name>ATP</name>
        <dbReference type="ChEBI" id="CHEBI:30616"/>
    </ligand>
</feature>
<dbReference type="GO" id="GO:0140662">
    <property type="term" value="F:ATP-dependent protein folding chaperone"/>
    <property type="evidence" value="ECO:0007669"/>
    <property type="project" value="InterPro"/>
</dbReference>
<evidence type="ECO:0000256" key="5">
    <source>
        <dbReference type="ARBA" id="ARBA00022840"/>
    </source>
</evidence>
<dbReference type="InterPro" id="IPR020575">
    <property type="entry name" value="Hsp90_N"/>
</dbReference>
<reference evidence="10 11" key="1">
    <citation type="journal article" date="2013" name="PLoS ONE">
        <title>Genomic analysis of Melioribacter roseus, facultatively anaerobic organotrophic bacterium representing a novel deep lineage within Bacteriodetes/Chlorobi group.</title>
        <authorList>
            <person name="Kadnikov V.V."/>
            <person name="Mardanov A.V."/>
            <person name="Podosokorskaya O.A."/>
            <person name="Gavrilov S.N."/>
            <person name="Kublanov I.V."/>
            <person name="Beletsky A.V."/>
            <person name="Bonch-Osmolovskaya E.A."/>
            <person name="Ravin N.V."/>
        </authorList>
    </citation>
    <scope>NUCLEOTIDE SEQUENCE [LARGE SCALE GENOMIC DNA]</scope>
    <source>
        <strain evidence="11">JCM 17771 / P3M-2</strain>
    </source>
</reference>
<feature type="region of interest" description="A; substrate-binding" evidence="8">
    <location>
        <begin position="1"/>
        <end position="323"/>
    </location>
</feature>
<evidence type="ECO:0000256" key="9">
    <source>
        <dbReference type="PIRSR" id="PIRSR002583-1"/>
    </source>
</evidence>
<dbReference type="Pfam" id="PF00183">
    <property type="entry name" value="HSP90"/>
    <property type="match status" value="1"/>
</dbReference>
<comment type="subcellular location">
    <subcellularLocation>
        <location evidence="1 8">Cytoplasm</location>
    </subcellularLocation>
</comment>
<keyword evidence="7 8" id="KW-0143">Chaperone</keyword>
<comment type="similarity">
    <text evidence="2 8">Belongs to the heat shock protein 90 family.</text>
</comment>
<dbReference type="Gene3D" id="3.30.230.80">
    <property type="match status" value="1"/>
</dbReference>
<protein>
    <recommendedName>
        <fullName evidence="8">Chaperone protein HtpG</fullName>
    </recommendedName>
    <alternativeName>
        <fullName evidence="8">Heat shock protein HtpG</fullName>
    </alternativeName>
    <alternativeName>
        <fullName evidence="8">High temperature protein G</fullName>
    </alternativeName>
</protein>
<evidence type="ECO:0000313" key="10">
    <source>
        <dbReference type="EMBL" id="AFN75179.1"/>
    </source>
</evidence>
<dbReference type="GO" id="GO:0005737">
    <property type="term" value="C:cytoplasm"/>
    <property type="evidence" value="ECO:0007669"/>
    <property type="project" value="UniProtKB-SubCell"/>
</dbReference>
<evidence type="ECO:0000256" key="8">
    <source>
        <dbReference type="HAMAP-Rule" id="MF_00505"/>
    </source>
</evidence>
<keyword evidence="4 8" id="KW-0547">Nucleotide-binding</keyword>
<feature type="binding site" evidence="9">
    <location>
        <position position="80"/>
    </location>
    <ligand>
        <name>ATP</name>
        <dbReference type="ChEBI" id="CHEBI:30616"/>
    </ligand>
</feature>
<dbReference type="GO" id="GO:0051082">
    <property type="term" value="F:unfolded protein binding"/>
    <property type="evidence" value="ECO:0007669"/>
    <property type="project" value="UniProtKB-UniRule"/>
</dbReference>
<dbReference type="eggNOG" id="COG0326">
    <property type="taxonomic scope" value="Bacteria"/>
</dbReference>
<dbReference type="InterPro" id="IPR020568">
    <property type="entry name" value="Ribosomal_Su5_D2-typ_SF"/>
</dbReference>
<organism evidence="10 11">
    <name type="scientific">Melioribacter roseus (strain DSM 23840 / JCM 17771 / VKM B-2668 / P3M-2)</name>
    <dbReference type="NCBI Taxonomy" id="1191523"/>
    <lineage>
        <taxon>Bacteria</taxon>
        <taxon>Pseudomonadati</taxon>
        <taxon>Ignavibacteriota</taxon>
        <taxon>Ignavibacteria</taxon>
        <taxon>Ignavibacteriales</taxon>
        <taxon>Melioribacteraceae</taxon>
        <taxon>Melioribacter</taxon>
    </lineage>
</organism>
<name>I6ZT08_MELRP</name>
<feature type="binding site" evidence="9">
    <location>
        <position position="38"/>
    </location>
    <ligand>
        <name>ATP</name>
        <dbReference type="ChEBI" id="CHEBI:30616"/>
    </ligand>
</feature>
<sequence length="636" mass="73362">MHTAKKYKFKAEVKKLLDILVHSLYTSREIFLRELISNASDALDKLRFETTRGSEVVNPELPLEIRITINKEDKSITVSDTGIGMNYVEITKNLGTIAKSGTEEFLKMVADSKDATNIIGRFGIGFYSVFMVAKEVIVTSRSYRKEDQPVEWRSDGLGQYEVSVSEKELPRGTSIKVLLKEDAEEFLEKWRLESIIKKHSNFISFPIFVENEKINTVSAIWKEPKSSITKEQYEEFYKFLTHDTEPPADIIHKSIDAPIQFNALLFIPKKSDEFFWIDRDNYGLDLYVRKVLIQHKNKDLLPEYLGFVKGVVDSEDLPLNISRETLQENVIFNKIASSVTSTVLSYLAEKAKNDRQGYENFWKEHGKIFKLGYVDFGNREKYIELLRFNSSFCKDETEVISLEEYAGRMKENQKDIYYASGPNREAILSNPHIEIFKNKGIEVLCLFDPVDELVINSIGKYKDYPLKSIENADAKALENIKSDEKESEEKKEELSKDDKKHFSSLLAKMKKILGDKVEDVVESQRLVESPACLVSTSDGLTSTMEKILRMTNKEIQPSKKRLEINPNNKLIRNLLEVFKKDSNDEVIKEVTEQLYYISLLNDGELTDPHYFTSLANKYLEESSSWYIDYSNKGNNE</sequence>
<dbReference type="Proteomes" id="UP000009011">
    <property type="component" value="Chromosome"/>
</dbReference>
<dbReference type="SUPFAM" id="SSF54211">
    <property type="entry name" value="Ribosomal protein S5 domain 2-like"/>
    <property type="match status" value="1"/>
</dbReference>
<evidence type="ECO:0000256" key="3">
    <source>
        <dbReference type="ARBA" id="ARBA00022490"/>
    </source>
</evidence>